<evidence type="ECO:0000313" key="9">
    <source>
        <dbReference type="Proteomes" id="UP000024635"/>
    </source>
</evidence>
<dbReference type="AlphaFoldDB" id="A0A016VJH4"/>
<dbReference type="CDD" id="cd03577">
    <property type="entry name" value="NTR_TIMP_like"/>
    <property type="match status" value="1"/>
</dbReference>
<comment type="caution">
    <text evidence="8">The sequence shown here is derived from an EMBL/GenBank/DDBJ whole genome shotgun (WGS) entry which is preliminary data.</text>
</comment>
<dbReference type="Proteomes" id="UP000024635">
    <property type="component" value="Unassembled WGS sequence"/>
</dbReference>
<dbReference type="GO" id="GO:0031012">
    <property type="term" value="C:extracellular matrix"/>
    <property type="evidence" value="ECO:0007669"/>
    <property type="project" value="TreeGrafter"/>
</dbReference>
<feature type="signal peptide" evidence="6">
    <location>
        <begin position="1"/>
        <end position="25"/>
    </location>
</feature>
<dbReference type="Pfam" id="PF00965">
    <property type="entry name" value="TIMP"/>
    <property type="match status" value="1"/>
</dbReference>
<feature type="binding site" evidence="4">
    <location>
        <position position="53"/>
    </location>
    <ligand>
        <name>Zn(2+)</name>
        <dbReference type="ChEBI" id="CHEBI:29105"/>
        <note>ligand shared with metalloproteinase partner</note>
    </ligand>
</feature>
<accession>A0A016VJH4</accession>
<name>A0A016VJH4_9BILA</name>
<feature type="domain" description="NTR" evidence="7">
    <location>
        <begin position="53"/>
        <end position="170"/>
    </location>
</feature>
<dbReference type="GO" id="GO:0051045">
    <property type="term" value="P:negative regulation of membrane protein ectodomain proteolysis"/>
    <property type="evidence" value="ECO:0007669"/>
    <property type="project" value="TreeGrafter"/>
</dbReference>
<dbReference type="SUPFAM" id="SSF50242">
    <property type="entry name" value="TIMP-like"/>
    <property type="match status" value="1"/>
</dbReference>
<keyword evidence="4" id="KW-0479">Metal-binding</keyword>
<evidence type="ECO:0000313" key="8">
    <source>
        <dbReference type="EMBL" id="EYC27182.1"/>
    </source>
</evidence>
<dbReference type="InterPro" id="IPR001820">
    <property type="entry name" value="TIMP"/>
</dbReference>
<keyword evidence="6" id="KW-0732">Signal</keyword>
<evidence type="ECO:0000256" key="5">
    <source>
        <dbReference type="PIRSR" id="PIRSR601820-3"/>
    </source>
</evidence>
<organism evidence="8 9">
    <name type="scientific">Ancylostoma ceylanicum</name>
    <dbReference type="NCBI Taxonomy" id="53326"/>
    <lineage>
        <taxon>Eukaryota</taxon>
        <taxon>Metazoa</taxon>
        <taxon>Ecdysozoa</taxon>
        <taxon>Nematoda</taxon>
        <taxon>Chromadorea</taxon>
        <taxon>Rhabditida</taxon>
        <taxon>Rhabditina</taxon>
        <taxon>Rhabditomorpha</taxon>
        <taxon>Strongyloidea</taxon>
        <taxon>Ancylostomatidae</taxon>
        <taxon>Ancylostomatinae</taxon>
        <taxon>Ancylostoma</taxon>
    </lineage>
</organism>
<dbReference type="STRING" id="53326.A0A016VJH4"/>
<evidence type="ECO:0000256" key="3">
    <source>
        <dbReference type="ARBA" id="ARBA00023157"/>
    </source>
</evidence>
<evidence type="ECO:0000256" key="6">
    <source>
        <dbReference type="SAM" id="SignalP"/>
    </source>
</evidence>
<feature type="disulfide bond" evidence="5">
    <location>
        <begin position="55"/>
        <end position="148"/>
    </location>
</feature>
<gene>
    <name evidence="8" type="primary">Acey_s0009.g562</name>
    <name evidence="8" type="ORF">Y032_0009g562</name>
</gene>
<evidence type="ECO:0000256" key="1">
    <source>
        <dbReference type="ARBA" id="ARBA00004613"/>
    </source>
</evidence>
<keyword evidence="2" id="KW-0964">Secreted</keyword>
<dbReference type="GO" id="GO:0046872">
    <property type="term" value="F:metal ion binding"/>
    <property type="evidence" value="ECO:0007669"/>
    <property type="project" value="UniProtKB-KW"/>
</dbReference>
<dbReference type="GO" id="GO:0005615">
    <property type="term" value="C:extracellular space"/>
    <property type="evidence" value="ECO:0007669"/>
    <property type="project" value="TreeGrafter"/>
</dbReference>
<comment type="subcellular location">
    <subcellularLocation>
        <location evidence="1">Secreted</location>
    </subcellularLocation>
</comment>
<reference evidence="9" key="1">
    <citation type="journal article" date="2015" name="Nat. Genet.">
        <title>The genome and transcriptome of the zoonotic hookworm Ancylostoma ceylanicum identify infection-specific gene families.</title>
        <authorList>
            <person name="Schwarz E.M."/>
            <person name="Hu Y."/>
            <person name="Antoshechkin I."/>
            <person name="Miller M.M."/>
            <person name="Sternberg P.W."/>
            <person name="Aroian R.V."/>
        </authorList>
    </citation>
    <scope>NUCLEOTIDE SEQUENCE</scope>
    <source>
        <strain evidence="9">HY135</strain>
    </source>
</reference>
<dbReference type="Gene3D" id="2.40.50.120">
    <property type="match status" value="1"/>
</dbReference>
<dbReference type="OrthoDB" id="6041373at2759"/>
<feature type="chain" id="PRO_5001493611" description="NTR domain-containing protein" evidence="6">
    <location>
        <begin position="26"/>
        <end position="174"/>
    </location>
</feature>
<evidence type="ECO:0000256" key="2">
    <source>
        <dbReference type="ARBA" id="ARBA00022525"/>
    </source>
</evidence>
<dbReference type="InterPro" id="IPR001134">
    <property type="entry name" value="Netrin_domain"/>
</dbReference>
<dbReference type="PROSITE" id="PS50189">
    <property type="entry name" value="NTR"/>
    <property type="match status" value="1"/>
</dbReference>
<dbReference type="SMART" id="SM00206">
    <property type="entry name" value="NTR"/>
    <property type="match status" value="1"/>
</dbReference>
<feature type="disulfide bond" evidence="5">
    <location>
        <begin position="53"/>
        <end position="122"/>
    </location>
</feature>
<keyword evidence="4" id="KW-0862">Zinc</keyword>
<evidence type="ECO:0000256" key="4">
    <source>
        <dbReference type="PIRSR" id="PIRSR601820-1"/>
    </source>
</evidence>
<dbReference type="PANTHER" id="PTHR11844">
    <property type="entry name" value="METALLOPROTEASE INHIBITOR"/>
    <property type="match status" value="1"/>
</dbReference>
<sequence length="174" mass="19550">MEVNKGGTKMKILFLLMAFIATTEGSCLEVEEEGAKMNILIVLLAFVATAEGCSCQRRMITREYFCNFDFVSRASVKWKSAVGSEQLGYILYGVKHLKVFWNRLSNVTLPRTIGTPAKESFCGVSLEERVYLLAGRIDTHGRATVTLCDIAKPWTKVKPRDRRMLKGLKCSKTD</sequence>
<protein>
    <recommendedName>
        <fullName evidence="7">NTR domain-containing protein</fullName>
    </recommendedName>
</protein>
<dbReference type="PANTHER" id="PTHR11844:SF25">
    <property type="entry name" value="NTR DOMAIN-CONTAINING PROTEIN"/>
    <property type="match status" value="1"/>
</dbReference>
<dbReference type="GO" id="GO:0008191">
    <property type="term" value="F:metalloendopeptidase inhibitor activity"/>
    <property type="evidence" value="ECO:0007669"/>
    <property type="project" value="InterPro"/>
</dbReference>
<dbReference type="GO" id="GO:0002020">
    <property type="term" value="F:protease binding"/>
    <property type="evidence" value="ECO:0007669"/>
    <property type="project" value="TreeGrafter"/>
</dbReference>
<dbReference type="EMBL" id="JARK01001345">
    <property type="protein sequence ID" value="EYC27182.1"/>
    <property type="molecule type" value="Genomic_DNA"/>
</dbReference>
<keyword evidence="9" id="KW-1185">Reference proteome</keyword>
<proteinExistence type="predicted"/>
<evidence type="ECO:0000259" key="7">
    <source>
        <dbReference type="PROSITE" id="PS50189"/>
    </source>
</evidence>
<keyword evidence="3 5" id="KW-1015">Disulfide bond</keyword>
<dbReference type="InterPro" id="IPR008993">
    <property type="entry name" value="TIMP-like_OB-fold"/>
</dbReference>